<sequence length="246" mass="25503">LSGAMIWQTTGSWDNNLAKGGMGIANNALNVMIDVLSGTVLVTGVAERVLRVLTVRDLEAPDTMLSSAVEMNNALKPLEKFSSGVGGLLNIAFGVVFILGGSQELEAGGSQLLNGRLDVSSGALMVTGGVLEIVGALGGSIAIPAIGQILAGIGLEFSMIKIWVGGAPAVGAFGQSLLDLSPSQRELETEDLTINYIRHVKACAVQAKISRVVTVSPDPRDGGIETNGSPYIISPFYDVSQLSDHI</sequence>
<dbReference type="AlphaFoldDB" id="A0AAV9ZX90"/>
<evidence type="ECO:0000313" key="3">
    <source>
        <dbReference type="Proteomes" id="UP001362999"/>
    </source>
</evidence>
<keyword evidence="1" id="KW-1133">Transmembrane helix</keyword>
<comment type="caution">
    <text evidence="2">The sequence shown here is derived from an EMBL/GenBank/DDBJ whole genome shotgun (WGS) entry which is preliminary data.</text>
</comment>
<keyword evidence="1" id="KW-0812">Transmembrane</keyword>
<feature type="transmembrane region" description="Helical" evidence="1">
    <location>
        <begin position="81"/>
        <end position="102"/>
    </location>
</feature>
<feature type="non-terminal residue" evidence="2">
    <location>
        <position position="1"/>
    </location>
</feature>
<evidence type="ECO:0000256" key="1">
    <source>
        <dbReference type="SAM" id="Phobius"/>
    </source>
</evidence>
<evidence type="ECO:0000313" key="2">
    <source>
        <dbReference type="EMBL" id="KAK6995792.1"/>
    </source>
</evidence>
<protein>
    <submittedName>
        <fullName evidence="2">Uncharacterized protein</fullName>
    </submittedName>
</protein>
<proteinExistence type="predicted"/>
<accession>A0AAV9ZX90</accession>
<reference evidence="2 3" key="1">
    <citation type="journal article" date="2024" name="J Genomics">
        <title>Draft genome sequencing and assembly of Favolaschia claudopus CIRM-BRFM 2984 isolated from oak limbs.</title>
        <authorList>
            <person name="Navarro D."/>
            <person name="Drula E."/>
            <person name="Chaduli D."/>
            <person name="Cazenave R."/>
            <person name="Ahrendt S."/>
            <person name="Wang J."/>
            <person name="Lipzen A."/>
            <person name="Daum C."/>
            <person name="Barry K."/>
            <person name="Grigoriev I.V."/>
            <person name="Favel A."/>
            <person name="Rosso M.N."/>
            <person name="Martin F."/>
        </authorList>
    </citation>
    <scope>NUCLEOTIDE SEQUENCE [LARGE SCALE GENOMIC DNA]</scope>
    <source>
        <strain evidence="2 3">CIRM-BRFM 2984</strain>
    </source>
</reference>
<keyword evidence="1" id="KW-0472">Membrane</keyword>
<gene>
    <name evidence="2" type="ORF">R3P38DRAFT_2566723</name>
</gene>
<feature type="transmembrane region" description="Helical" evidence="1">
    <location>
        <begin position="122"/>
        <end position="151"/>
    </location>
</feature>
<dbReference type="Proteomes" id="UP001362999">
    <property type="component" value="Unassembled WGS sequence"/>
</dbReference>
<dbReference type="EMBL" id="JAWWNJ010000101">
    <property type="protein sequence ID" value="KAK6995792.1"/>
    <property type="molecule type" value="Genomic_DNA"/>
</dbReference>
<keyword evidence="3" id="KW-1185">Reference proteome</keyword>
<organism evidence="2 3">
    <name type="scientific">Favolaschia claudopus</name>
    <dbReference type="NCBI Taxonomy" id="2862362"/>
    <lineage>
        <taxon>Eukaryota</taxon>
        <taxon>Fungi</taxon>
        <taxon>Dikarya</taxon>
        <taxon>Basidiomycota</taxon>
        <taxon>Agaricomycotina</taxon>
        <taxon>Agaricomycetes</taxon>
        <taxon>Agaricomycetidae</taxon>
        <taxon>Agaricales</taxon>
        <taxon>Marasmiineae</taxon>
        <taxon>Mycenaceae</taxon>
        <taxon>Favolaschia</taxon>
    </lineage>
</organism>
<name>A0AAV9ZX90_9AGAR</name>